<dbReference type="FunFam" id="2.60.40.10:FF:000208">
    <property type="entry name" value="Butyrophilin subfamily 1 member A1"/>
    <property type="match status" value="1"/>
</dbReference>
<feature type="domain" description="Ig-like" evidence="10">
    <location>
        <begin position="155"/>
        <end position="230"/>
    </location>
</feature>
<dbReference type="EMBL" id="JAHDVG010000466">
    <property type="protein sequence ID" value="KAH1182787.1"/>
    <property type="molecule type" value="Genomic_DNA"/>
</dbReference>
<dbReference type="FunFam" id="2.60.40.10:FF:000088">
    <property type="entry name" value="Butyrophilin subfamily 1 member A1"/>
    <property type="match status" value="1"/>
</dbReference>
<dbReference type="PANTHER" id="PTHR24100">
    <property type="entry name" value="BUTYROPHILIN"/>
    <property type="match status" value="1"/>
</dbReference>
<name>A0A9D4AZW2_9SAUR</name>
<dbReference type="InterPro" id="IPR007110">
    <property type="entry name" value="Ig-like_dom"/>
</dbReference>
<keyword evidence="4 8" id="KW-1133">Transmembrane helix</keyword>
<evidence type="ECO:0000256" key="2">
    <source>
        <dbReference type="ARBA" id="ARBA00022692"/>
    </source>
</evidence>
<dbReference type="GO" id="GO:0001817">
    <property type="term" value="P:regulation of cytokine production"/>
    <property type="evidence" value="ECO:0007669"/>
    <property type="project" value="TreeGrafter"/>
</dbReference>
<keyword evidence="6" id="KW-0393">Immunoglobulin domain</keyword>
<feature type="domain" description="Ig-like" evidence="10">
    <location>
        <begin position="44"/>
        <end position="141"/>
    </location>
</feature>
<dbReference type="InterPro" id="IPR050504">
    <property type="entry name" value="IgSF_BTN/MOG"/>
</dbReference>
<dbReference type="Pfam" id="PF07686">
    <property type="entry name" value="V-set"/>
    <property type="match status" value="1"/>
</dbReference>
<reference evidence="11" key="1">
    <citation type="submission" date="2021-09" db="EMBL/GenBank/DDBJ databases">
        <title>The genome of Mauremys mutica provides insights into the evolution of semi-aquatic lifestyle.</title>
        <authorList>
            <person name="Gong S."/>
            <person name="Gao Y."/>
        </authorList>
    </citation>
    <scope>NUCLEOTIDE SEQUENCE</scope>
    <source>
        <strain evidence="11">MM-2020</strain>
        <tissue evidence="11">Muscle</tissue>
    </source>
</reference>
<dbReference type="AlphaFoldDB" id="A0A9D4AZW2"/>
<evidence type="ECO:0000256" key="7">
    <source>
        <dbReference type="SAM" id="MobiDB-lite"/>
    </source>
</evidence>
<feature type="compositionally biased region" description="Low complexity" evidence="7">
    <location>
        <begin position="478"/>
        <end position="507"/>
    </location>
</feature>
<dbReference type="Gene3D" id="2.60.40.10">
    <property type="entry name" value="Immunoglobulins"/>
    <property type="match status" value="2"/>
</dbReference>
<dbReference type="InterPro" id="IPR013783">
    <property type="entry name" value="Ig-like_fold"/>
</dbReference>
<feature type="region of interest" description="Disordered" evidence="7">
    <location>
        <begin position="401"/>
        <end position="437"/>
    </location>
</feature>
<comment type="caution">
    <text evidence="11">The sequence shown here is derived from an EMBL/GenBank/DDBJ whole genome shotgun (WGS) entry which is preliminary data.</text>
</comment>
<feature type="chain" id="PRO_5039721834" description="Ig-like domain-containing protein" evidence="9">
    <location>
        <begin position="28"/>
        <end position="662"/>
    </location>
</feature>
<dbReference type="SUPFAM" id="SSF48726">
    <property type="entry name" value="Immunoglobulin"/>
    <property type="match status" value="2"/>
</dbReference>
<dbReference type="GO" id="GO:0005102">
    <property type="term" value="F:signaling receptor binding"/>
    <property type="evidence" value="ECO:0007669"/>
    <property type="project" value="TreeGrafter"/>
</dbReference>
<keyword evidence="2 8" id="KW-0812">Transmembrane</keyword>
<evidence type="ECO:0000256" key="9">
    <source>
        <dbReference type="SAM" id="SignalP"/>
    </source>
</evidence>
<comment type="subcellular location">
    <subcellularLocation>
        <location evidence="1">Membrane</location>
    </subcellularLocation>
</comment>
<dbReference type="SMART" id="SM00406">
    <property type="entry name" value="IGv"/>
    <property type="match status" value="1"/>
</dbReference>
<evidence type="ECO:0000256" key="8">
    <source>
        <dbReference type="SAM" id="Phobius"/>
    </source>
</evidence>
<evidence type="ECO:0000256" key="5">
    <source>
        <dbReference type="ARBA" id="ARBA00023136"/>
    </source>
</evidence>
<dbReference type="PANTHER" id="PTHR24100:SF149">
    <property type="entry name" value="BG-LIKE ANTIGEN 1-RELATED"/>
    <property type="match status" value="1"/>
</dbReference>
<keyword evidence="3 9" id="KW-0732">Signal</keyword>
<dbReference type="SMART" id="SM00409">
    <property type="entry name" value="IG"/>
    <property type="match status" value="1"/>
</dbReference>
<dbReference type="PROSITE" id="PS50835">
    <property type="entry name" value="IG_LIKE"/>
    <property type="match status" value="2"/>
</dbReference>
<dbReference type="Pfam" id="PF22705">
    <property type="entry name" value="C2-set_3"/>
    <property type="match status" value="1"/>
</dbReference>
<dbReference type="InterPro" id="IPR053896">
    <property type="entry name" value="BTN3A2-like_Ig-C"/>
</dbReference>
<evidence type="ECO:0000313" key="11">
    <source>
        <dbReference type="EMBL" id="KAH1182787.1"/>
    </source>
</evidence>
<evidence type="ECO:0000259" key="10">
    <source>
        <dbReference type="PROSITE" id="PS50835"/>
    </source>
</evidence>
<feature type="compositionally biased region" description="Low complexity" evidence="7">
    <location>
        <begin position="418"/>
        <end position="437"/>
    </location>
</feature>
<evidence type="ECO:0000256" key="3">
    <source>
        <dbReference type="ARBA" id="ARBA00022729"/>
    </source>
</evidence>
<evidence type="ECO:0000256" key="1">
    <source>
        <dbReference type="ARBA" id="ARBA00004370"/>
    </source>
</evidence>
<proteinExistence type="predicted"/>
<accession>A0A9D4AZW2</accession>
<dbReference type="InterPro" id="IPR013106">
    <property type="entry name" value="Ig_V-set"/>
</dbReference>
<feature type="region of interest" description="Disordered" evidence="7">
    <location>
        <begin position="585"/>
        <end position="636"/>
    </location>
</feature>
<keyword evidence="12" id="KW-1185">Reference proteome</keyword>
<evidence type="ECO:0000313" key="12">
    <source>
        <dbReference type="Proteomes" id="UP000827986"/>
    </source>
</evidence>
<keyword evidence="5 8" id="KW-0472">Membrane</keyword>
<evidence type="ECO:0000256" key="4">
    <source>
        <dbReference type="ARBA" id="ARBA00022989"/>
    </source>
</evidence>
<dbReference type="InterPro" id="IPR003599">
    <property type="entry name" value="Ig_sub"/>
</dbReference>
<protein>
    <recommendedName>
        <fullName evidence="10">Ig-like domain-containing protein</fullName>
    </recommendedName>
</protein>
<sequence>MLGARRPHSSAALLSAVLLLHVQAAAAVSFQVLVPAGPLSAPLGGTVLLPCHLSPALSAQAMQVKWSRPQLGQDVHVYLPDGSEVQGERYRGRTELLRDGIQSGSLALRIWNLTLRDEGRYLCDFQSETYFSDAALELRLTSSGSDPLLDVGLYEDKGVSVTCLSAGWYPEPSVLWRNSHKKILSPESEQKLQSDDGLFNVSSTMVMTESSDPALTCTLSPGSPGPEKVSAIFISDTFFPRVSSWRVPFFVILTICVCFLALAALCLWRIHKEKVSTHLLLPPLHPQVPPAHTRSSPPLSASHLLLSTPSLKFPSVHPPTTHSSPSLSASCLILSTPSPKCPPSRPPTARSSPPSECLPPALAPLHLLPRVSRCPPTPLAPLHLQVPPAHTCSCSLPPLSASRPLQSTPSPEHPSCPPTTRSSSPPSASRPLSHLSAPSLECPPATHPLLAPLFPFPECFPPSACPPATHSPSPPSASWPRSLLSAPSPSASPHRPHSARSSPSPNASCPLHPSPKCFPHPPTMCSLLSIPEYLPPTLAPLCLLLNIPPSTHHRSLLLTFKCLPPTPLHPLPRVSTCPLLAPLQPAQARTPRPSASRPLLSAPSPEYPSVHPPTTHSSPPLGASRPRLSSSTPECPAAHPPRLLLSTCKCLLPTLAPVRPLP</sequence>
<dbReference type="GO" id="GO:0009897">
    <property type="term" value="C:external side of plasma membrane"/>
    <property type="evidence" value="ECO:0007669"/>
    <property type="project" value="TreeGrafter"/>
</dbReference>
<dbReference type="Proteomes" id="UP000827986">
    <property type="component" value="Unassembled WGS sequence"/>
</dbReference>
<feature type="region of interest" description="Disordered" evidence="7">
    <location>
        <begin position="476"/>
        <end position="507"/>
    </location>
</feature>
<dbReference type="InterPro" id="IPR036179">
    <property type="entry name" value="Ig-like_dom_sf"/>
</dbReference>
<organism evidence="11 12">
    <name type="scientific">Mauremys mutica</name>
    <name type="common">yellowpond turtle</name>
    <dbReference type="NCBI Taxonomy" id="74926"/>
    <lineage>
        <taxon>Eukaryota</taxon>
        <taxon>Metazoa</taxon>
        <taxon>Chordata</taxon>
        <taxon>Craniata</taxon>
        <taxon>Vertebrata</taxon>
        <taxon>Euteleostomi</taxon>
        <taxon>Archelosauria</taxon>
        <taxon>Testudinata</taxon>
        <taxon>Testudines</taxon>
        <taxon>Cryptodira</taxon>
        <taxon>Durocryptodira</taxon>
        <taxon>Testudinoidea</taxon>
        <taxon>Geoemydidae</taxon>
        <taxon>Geoemydinae</taxon>
        <taxon>Mauremys</taxon>
    </lineage>
</organism>
<feature type="signal peptide" evidence="9">
    <location>
        <begin position="1"/>
        <end position="27"/>
    </location>
</feature>
<dbReference type="GO" id="GO:0050852">
    <property type="term" value="P:T cell receptor signaling pathway"/>
    <property type="evidence" value="ECO:0007669"/>
    <property type="project" value="TreeGrafter"/>
</dbReference>
<gene>
    <name evidence="11" type="ORF">KIL84_004279</name>
</gene>
<feature type="transmembrane region" description="Helical" evidence="8">
    <location>
        <begin position="247"/>
        <end position="268"/>
    </location>
</feature>
<evidence type="ECO:0000256" key="6">
    <source>
        <dbReference type="ARBA" id="ARBA00023319"/>
    </source>
</evidence>
<feature type="compositionally biased region" description="Low complexity" evidence="7">
    <location>
        <begin position="585"/>
        <end position="620"/>
    </location>
</feature>